<protein>
    <recommendedName>
        <fullName evidence="7">Cardiolipin synthase N-terminal domain-containing protein</fullName>
    </recommendedName>
</protein>
<keyword evidence="3 6" id="KW-0812">Transmembrane</keyword>
<dbReference type="AlphaFoldDB" id="A0A1W1HGG5"/>
<proteinExistence type="predicted"/>
<dbReference type="OrthoDB" id="5422171at2"/>
<comment type="subcellular location">
    <subcellularLocation>
        <location evidence="1">Cell membrane</location>
        <topology evidence="1">Multi-pass membrane protein</topology>
    </subcellularLocation>
</comment>
<dbReference type="Proteomes" id="UP000191931">
    <property type="component" value="Unassembled WGS sequence"/>
</dbReference>
<dbReference type="GO" id="GO:0005886">
    <property type="term" value="C:plasma membrane"/>
    <property type="evidence" value="ECO:0007669"/>
    <property type="project" value="UniProtKB-SubCell"/>
</dbReference>
<sequence>MDHTTFIVAGLGLIFWLLTILAMMNVVLKDFGSVQKKAIWGIVSLIPFVGWLIYFLFGAKRGIRKNLKNNADLQKDT</sequence>
<keyword evidence="2" id="KW-1003">Cell membrane</keyword>
<feature type="domain" description="Cardiolipin synthase N-terminal" evidence="7">
    <location>
        <begin position="17"/>
        <end position="58"/>
    </location>
</feature>
<evidence type="ECO:0000313" key="9">
    <source>
        <dbReference type="Proteomes" id="UP000191931"/>
    </source>
</evidence>
<evidence type="ECO:0000256" key="2">
    <source>
        <dbReference type="ARBA" id="ARBA00022475"/>
    </source>
</evidence>
<accession>A0A1W1HGG5</accession>
<evidence type="ECO:0000256" key="3">
    <source>
        <dbReference type="ARBA" id="ARBA00022692"/>
    </source>
</evidence>
<dbReference type="Pfam" id="PF13396">
    <property type="entry name" value="PLDc_N"/>
    <property type="match status" value="1"/>
</dbReference>
<evidence type="ECO:0000313" key="8">
    <source>
        <dbReference type="EMBL" id="SLM31485.1"/>
    </source>
</evidence>
<dbReference type="InterPro" id="IPR027379">
    <property type="entry name" value="CLS_N"/>
</dbReference>
<evidence type="ECO:0000256" key="6">
    <source>
        <dbReference type="SAM" id="Phobius"/>
    </source>
</evidence>
<keyword evidence="5 6" id="KW-0472">Membrane</keyword>
<evidence type="ECO:0000256" key="1">
    <source>
        <dbReference type="ARBA" id="ARBA00004651"/>
    </source>
</evidence>
<keyword evidence="4 6" id="KW-1133">Transmembrane helix</keyword>
<gene>
    <name evidence="8" type="ORF">MTBBW1_340037</name>
</gene>
<reference evidence="8 9" key="1">
    <citation type="submission" date="2017-03" db="EMBL/GenBank/DDBJ databases">
        <authorList>
            <person name="Afonso C.L."/>
            <person name="Miller P.J."/>
            <person name="Scott M.A."/>
            <person name="Spackman E."/>
            <person name="Goraichik I."/>
            <person name="Dimitrov K.M."/>
            <person name="Suarez D.L."/>
            <person name="Swayne D.E."/>
        </authorList>
    </citation>
    <scope>NUCLEOTIDE SEQUENCE [LARGE SCALE GENOMIC DNA]</scope>
    <source>
        <strain evidence="8">PRJEB14757</strain>
    </source>
</reference>
<evidence type="ECO:0000259" key="7">
    <source>
        <dbReference type="Pfam" id="PF13396"/>
    </source>
</evidence>
<name>A0A1W1HGG5_9BACT</name>
<organism evidence="8 9">
    <name type="scientific">Desulfamplus magnetovallimortis</name>
    <dbReference type="NCBI Taxonomy" id="1246637"/>
    <lineage>
        <taxon>Bacteria</taxon>
        <taxon>Pseudomonadati</taxon>
        <taxon>Thermodesulfobacteriota</taxon>
        <taxon>Desulfobacteria</taxon>
        <taxon>Desulfobacterales</taxon>
        <taxon>Desulfobacteraceae</taxon>
        <taxon>Desulfamplus</taxon>
    </lineage>
</organism>
<feature type="transmembrane region" description="Helical" evidence="6">
    <location>
        <begin position="6"/>
        <end position="26"/>
    </location>
</feature>
<evidence type="ECO:0000256" key="4">
    <source>
        <dbReference type="ARBA" id="ARBA00022989"/>
    </source>
</evidence>
<evidence type="ECO:0000256" key="5">
    <source>
        <dbReference type="ARBA" id="ARBA00023136"/>
    </source>
</evidence>
<dbReference type="EMBL" id="FWEV01000268">
    <property type="protein sequence ID" value="SLM31485.1"/>
    <property type="molecule type" value="Genomic_DNA"/>
</dbReference>
<keyword evidence="9" id="KW-1185">Reference proteome</keyword>
<dbReference type="STRING" id="1246637.MTBBW1_340037"/>
<dbReference type="RefSeq" id="WP_080800253.1">
    <property type="nucleotide sequence ID" value="NZ_LT828541.1"/>
</dbReference>
<feature type="transmembrane region" description="Helical" evidence="6">
    <location>
        <begin position="38"/>
        <end position="57"/>
    </location>
</feature>